<feature type="region of interest" description="Disordered" evidence="1">
    <location>
        <begin position="1275"/>
        <end position="1309"/>
    </location>
</feature>
<evidence type="ECO:0000313" key="3">
    <source>
        <dbReference type="Proteomes" id="UP000676565"/>
    </source>
</evidence>
<comment type="caution">
    <text evidence="2">The sequence shown here is derived from an EMBL/GenBank/DDBJ whole genome shotgun (WGS) entry which is preliminary data.</text>
</comment>
<dbReference type="Proteomes" id="UP000676565">
    <property type="component" value="Unassembled WGS sequence"/>
</dbReference>
<accession>A0ABS5BWD5</accession>
<dbReference type="RefSeq" id="WP_210657588.1">
    <property type="nucleotide sequence ID" value="NZ_JAGKQQ010000001.1"/>
</dbReference>
<feature type="region of interest" description="Disordered" evidence="1">
    <location>
        <begin position="833"/>
        <end position="855"/>
    </location>
</feature>
<gene>
    <name evidence="2" type="ORF">J8F10_22325</name>
</gene>
<reference evidence="2 3" key="1">
    <citation type="submission" date="2021-04" db="EMBL/GenBank/DDBJ databases">
        <authorList>
            <person name="Ivanova A."/>
        </authorList>
    </citation>
    <scope>NUCLEOTIDE SEQUENCE [LARGE SCALE GENOMIC DNA]</scope>
    <source>
        <strain evidence="2 3">G18</strain>
    </source>
</reference>
<proteinExistence type="predicted"/>
<evidence type="ECO:0000256" key="1">
    <source>
        <dbReference type="SAM" id="MobiDB-lite"/>
    </source>
</evidence>
<name>A0ABS5BWD5_9BACT</name>
<keyword evidence="3" id="KW-1185">Reference proteome</keyword>
<protein>
    <submittedName>
        <fullName evidence="2">Uncharacterized protein</fullName>
    </submittedName>
</protein>
<dbReference type="EMBL" id="JAGKQQ010000001">
    <property type="protein sequence ID" value="MBP3958001.1"/>
    <property type="molecule type" value="Genomic_DNA"/>
</dbReference>
<evidence type="ECO:0000313" key="2">
    <source>
        <dbReference type="EMBL" id="MBP3958001.1"/>
    </source>
</evidence>
<organism evidence="2 3">
    <name type="scientific">Gemmata palustris</name>
    <dbReference type="NCBI Taxonomy" id="2822762"/>
    <lineage>
        <taxon>Bacteria</taxon>
        <taxon>Pseudomonadati</taxon>
        <taxon>Planctomycetota</taxon>
        <taxon>Planctomycetia</taxon>
        <taxon>Gemmatales</taxon>
        <taxon>Gemmataceae</taxon>
        <taxon>Gemmata</taxon>
    </lineage>
</organism>
<feature type="compositionally biased region" description="Basic and acidic residues" evidence="1">
    <location>
        <begin position="1295"/>
        <end position="1309"/>
    </location>
</feature>
<sequence>MDGIFHELSRKTDPAKLLGYLNFSDGRPDPRFQKGLADACAHLLESGDPLPWRTLSLWLQHELSGLVAAGAGAFRDTTQVRAVLDAALVRLPGAYRAHHSDQLAHQPDSALFGPFFLARCCEAVLRVGQPWDAVRLVTGGLNLLNDYVGYRPIAVLETRPNTEFYTHEKVRPVPLAIAGAGVSPGIYADIVRPALKLLEETESALLEEASFEPGKLDELAFDPRAHDHFHPVNKRPNVLFGEWDPHTIDNAGYFRRFVLRQMTLDTLLTWVLPGESGAPAPGGSEKSERLFEAAAVLAGTILMGAGVSGAGPNFHDSTVTLSKLVPRIARYRDAFYQRLLKQLPGAHGERLRAEAEKRKQPFAGVRQFLNQAISTQRASHLQDRRLAQFYAAMGYPTAARDQSAKIDAPAVRFGTEIRIRQTEAGFAADRGRPADAAPLLAEVEDLLRRGIDCGALIDPWNILGYQGLFPIFPGREDTVRDPRAEELIHIAGRQLDLYARSSASAAVASDGATRERLTAHMRDFAAWWDKFATSTVNDMPRIVGGERTDAAEHVADALAAWALRQPNSNDIAFWRQHREGFTSPAAFAQVIEPLIERREWRAAMGLLMTWLSESDTVPLDEPGASFEALAERWLRGTSASEPVSERAPLLRRFFEMLEANASEDWHTPHEWLSEPRERNENEEDGEFASAYEGMTYKDSTDDGVEGSIAGDPPAPIGEFQLEAQADAIEDRLGFLHAIAKLWRLAARPDVWAPNDSTRDTTLAVWLTAARRANDSLGLFLDRLTEISVPDPSGGHEGMIEFDRRRAIKGHLLDLGVAACVDVRRATFALAAVRSPGPELPSGPRPSSSGDEQNRPPAWESLLVRIERAIGRGDGPGVRTLLPGFITHFRREPLLYCPPSDGGKPREVLTAQTALGVLEDLVTRLPRLGLLRETFQLTKLARQMEWNNPPEGRRVSSFDQLFRTALTGVVETLLAAASMWDENATGEEGPLADALFKIATEFQNLWHQHSQSLRLSVLETVSDDDDWEPVKGFVTKYGSDLFTVPFLGLSNMRGILARGVSAWLDHEIENGENGTKRPKLVSDWDAGTLDRTRIARSAEVVLQALIEHYDEYRDYNTTTTQSDYGENIHILLDILRLKVRYDRFAWRMRPLALAHEALCQRGYEALAARWRTFIAEKTVELADELLNELNEREARYGVKLRTVRDRLEERFTRPLEIDRAAAQVAAAAEAARSGLSEGNPAFVRLQTALEPLEAIVSGVGLDVPTWVRRLEDALRQTRDRTTDSPTAPPSGLTFEELERQMDEWDKGLGE</sequence>